<dbReference type="InterPro" id="IPR036465">
    <property type="entry name" value="vWFA_dom_sf"/>
</dbReference>
<feature type="domain" description="VWFA" evidence="2">
    <location>
        <begin position="213"/>
        <end position="376"/>
    </location>
</feature>
<dbReference type="Proteomes" id="UP000318825">
    <property type="component" value="Unassembled WGS sequence"/>
</dbReference>
<dbReference type="RefSeq" id="WP_141382522.1">
    <property type="nucleotide sequence ID" value="NZ_BJNF01000016.1"/>
</dbReference>
<evidence type="ECO:0000313" key="4">
    <source>
        <dbReference type="Proteomes" id="UP000318825"/>
    </source>
</evidence>
<dbReference type="CDD" id="cd00198">
    <property type="entry name" value="vWFA"/>
    <property type="match status" value="1"/>
</dbReference>
<evidence type="ECO:0000259" key="2">
    <source>
        <dbReference type="SMART" id="SM00327"/>
    </source>
</evidence>
<dbReference type="PANTHER" id="PTHR39338">
    <property type="entry name" value="BLL5662 PROTEIN-RELATED"/>
    <property type="match status" value="1"/>
</dbReference>
<dbReference type="Gene3D" id="3.40.50.410">
    <property type="entry name" value="von Willebrand factor, type A domain"/>
    <property type="match status" value="1"/>
</dbReference>
<dbReference type="PANTHER" id="PTHR39338:SF6">
    <property type="entry name" value="BLL5662 PROTEIN"/>
    <property type="match status" value="1"/>
</dbReference>
<gene>
    <name evidence="3" type="ORF">NWI01_06560</name>
</gene>
<dbReference type="AlphaFoldDB" id="A0A4Y3W6Z0"/>
<sequence>MAINHFDSPAGHIADNVAGFARTLRACGLPVGSGAVIDALKALRLIDIGNRADVFSTLQAVLITRHDYALIFAQAFDLFFRIAKEGKDMLDPVQPLDQARKSPPSVSRRVLEALSPPAIMSEREASEGQEIRPSVSDLEVLQKKDFAQMSAAELAEVTRMIAKMKLPQARLRIRRTRPDSRGLRLDLRRTLRGGLHTGGEIVDIHRLGRIDKPAPIVALLDISGSMSDYTRLFLHFLHAATNRRGRVSVFLFGTRLTNVTRALRARDPDEALAACSSVVEDWAGGTRIATSLHDFNKLWSRRVLGQGAMVLMITDGLEREADSKLAFEMDRLHRSCRRLIWLNPLLRYDGFEPRAQGIKMMLPHVDEFRPVHNLSSIEGLIAALSQAPGRHGRGAARGLNEGHHARSR</sequence>
<dbReference type="SMART" id="SM00327">
    <property type="entry name" value="VWA"/>
    <property type="match status" value="1"/>
</dbReference>
<comment type="caution">
    <text evidence="3">The sequence shown here is derived from an EMBL/GenBank/DDBJ whole genome shotgun (WGS) entry which is preliminary data.</text>
</comment>
<dbReference type="SUPFAM" id="SSF53300">
    <property type="entry name" value="vWA-like"/>
    <property type="match status" value="1"/>
</dbReference>
<accession>A0A4Y3W6Z0</accession>
<feature type="region of interest" description="Disordered" evidence="1">
    <location>
        <begin position="389"/>
        <end position="408"/>
    </location>
</feature>
<dbReference type="InterPro" id="IPR002035">
    <property type="entry name" value="VWF_A"/>
</dbReference>
<proteinExistence type="predicted"/>
<reference evidence="3 4" key="1">
    <citation type="submission" date="2019-06" db="EMBL/GenBank/DDBJ databases">
        <title>Whole genome shotgun sequence of Nitrobacter winogradskyi NBRC 14297.</title>
        <authorList>
            <person name="Hosoyama A."/>
            <person name="Uohara A."/>
            <person name="Ohji S."/>
            <person name="Ichikawa N."/>
        </authorList>
    </citation>
    <scope>NUCLEOTIDE SEQUENCE [LARGE SCALE GENOMIC DNA]</scope>
    <source>
        <strain evidence="3 4">NBRC 14297</strain>
    </source>
</reference>
<dbReference type="OrthoDB" id="9790469at2"/>
<dbReference type="InterPro" id="IPR008912">
    <property type="entry name" value="Uncharacterised_CoxE"/>
</dbReference>
<organism evidence="3 4">
    <name type="scientific">Nitrobacter winogradskyi</name>
    <name type="common">Nitrobacter agilis</name>
    <dbReference type="NCBI Taxonomy" id="913"/>
    <lineage>
        <taxon>Bacteria</taxon>
        <taxon>Pseudomonadati</taxon>
        <taxon>Pseudomonadota</taxon>
        <taxon>Alphaproteobacteria</taxon>
        <taxon>Hyphomicrobiales</taxon>
        <taxon>Nitrobacteraceae</taxon>
        <taxon>Nitrobacter</taxon>
    </lineage>
</organism>
<dbReference type="InterPro" id="IPR011195">
    <property type="entry name" value="UCP010256"/>
</dbReference>
<protein>
    <submittedName>
        <fullName evidence="3">VWA domain-containing protein</fullName>
    </submittedName>
</protein>
<evidence type="ECO:0000256" key="1">
    <source>
        <dbReference type="SAM" id="MobiDB-lite"/>
    </source>
</evidence>
<dbReference type="PIRSF" id="PIRSF010256">
    <property type="entry name" value="CoxE_vWa"/>
    <property type="match status" value="1"/>
</dbReference>
<name>A0A4Y3W6Z0_NITWI</name>
<evidence type="ECO:0000313" key="3">
    <source>
        <dbReference type="EMBL" id="GEC14764.1"/>
    </source>
</evidence>
<dbReference type="EMBL" id="BJNF01000016">
    <property type="protein sequence ID" value="GEC14764.1"/>
    <property type="molecule type" value="Genomic_DNA"/>
</dbReference>
<dbReference type="Pfam" id="PF05762">
    <property type="entry name" value="VWA_CoxE"/>
    <property type="match status" value="1"/>
</dbReference>